<organism evidence="1 2">
    <name type="scientific">Bacillus solimangrovi</name>
    <dbReference type="NCBI Taxonomy" id="1305675"/>
    <lineage>
        <taxon>Bacteria</taxon>
        <taxon>Bacillati</taxon>
        <taxon>Bacillota</taxon>
        <taxon>Bacilli</taxon>
        <taxon>Bacillales</taxon>
        <taxon>Bacillaceae</taxon>
        <taxon>Bacillus</taxon>
    </lineage>
</organism>
<dbReference type="InterPro" id="IPR036746">
    <property type="entry name" value="TT1725-like_sf"/>
</dbReference>
<dbReference type="Proteomes" id="UP000095209">
    <property type="component" value="Unassembled WGS sequence"/>
</dbReference>
<evidence type="ECO:0000313" key="1">
    <source>
        <dbReference type="EMBL" id="OEH92317.1"/>
    </source>
</evidence>
<dbReference type="STRING" id="1305675.BFG57_16530"/>
<dbReference type="PANTHER" id="PTHR36441:SF1">
    <property type="entry name" value="DUF503 DOMAIN-CONTAINING PROTEIN"/>
    <property type="match status" value="1"/>
</dbReference>
<dbReference type="AlphaFoldDB" id="A0A1E5LE03"/>
<proteinExistence type="predicted"/>
<keyword evidence="2" id="KW-1185">Reference proteome</keyword>
<gene>
    <name evidence="1" type="ORF">BFG57_16530</name>
</gene>
<accession>A0A1E5LE03</accession>
<dbReference type="PANTHER" id="PTHR36441">
    <property type="entry name" value="HYPOTHETICAL CYTOSOLIC PROTEIN"/>
    <property type="match status" value="1"/>
</dbReference>
<evidence type="ECO:0000313" key="2">
    <source>
        <dbReference type="Proteomes" id="UP000095209"/>
    </source>
</evidence>
<dbReference type="Gene3D" id="3.30.70.1120">
    <property type="entry name" value="TT1725-like"/>
    <property type="match status" value="1"/>
</dbReference>
<dbReference type="OrthoDB" id="9809023at2"/>
<sequence>MIGVVRCECIIYDAQSLKDKRSITKRVIERIRNRFNVSIAETDHHQVWQRTEFTVAVAAREQVTAEKELNRVMEFIDSFPEIERTVTSYEWL</sequence>
<protein>
    <recommendedName>
        <fullName evidence="3">DUF503 domain-containing protein</fullName>
    </recommendedName>
</protein>
<comment type="caution">
    <text evidence="1">The sequence shown here is derived from an EMBL/GenBank/DDBJ whole genome shotgun (WGS) entry which is preliminary data.</text>
</comment>
<dbReference type="InterPro" id="IPR007546">
    <property type="entry name" value="DUF503"/>
</dbReference>
<reference evidence="1 2" key="1">
    <citation type="submission" date="2016-08" db="EMBL/GenBank/DDBJ databases">
        <title>Genome of Bacillus solimangrovi GH2-4.</title>
        <authorList>
            <person name="Lim S."/>
            <person name="Kim B.-C."/>
        </authorList>
    </citation>
    <scope>NUCLEOTIDE SEQUENCE [LARGE SCALE GENOMIC DNA]</scope>
    <source>
        <strain evidence="1 2">GH2-4</strain>
    </source>
</reference>
<dbReference type="Pfam" id="PF04456">
    <property type="entry name" value="DUF503"/>
    <property type="match status" value="1"/>
</dbReference>
<dbReference type="EMBL" id="MJEH01000032">
    <property type="protein sequence ID" value="OEH92317.1"/>
    <property type="molecule type" value="Genomic_DNA"/>
</dbReference>
<evidence type="ECO:0008006" key="3">
    <source>
        <dbReference type="Google" id="ProtNLM"/>
    </source>
</evidence>
<name>A0A1E5LE03_9BACI</name>
<dbReference type="RefSeq" id="WP_069717660.1">
    <property type="nucleotide sequence ID" value="NZ_MJEH01000032.1"/>
</dbReference>
<dbReference type="SUPFAM" id="SSF103007">
    <property type="entry name" value="Hypothetical protein TT1725"/>
    <property type="match status" value="1"/>
</dbReference>